<dbReference type="EMBL" id="LPUY01000049">
    <property type="protein sequence ID" value="KUP93522.1"/>
    <property type="molecule type" value="Genomic_DNA"/>
</dbReference>
<evidence type="ECO:0000313" key="2">
    <source>
        <dbReference type="Proteomes" id="UP000068382"/>
    </source>
</evidence>
<name>A0A132BZN9_9RHOB</name>
<reference evidence="1 2" key="1">
    <citation type="submission" date="2015-12" db="EMBL/GenBank/DDBJ databases">
        <title>Genome sequence of the marine Rhodobacteraceae strain O3.65, Candidatus Tritonibacter horizontis.</title>
        <authorList>
            <person name="Poehlein A."/>
            <person name="Giebel H.A."/>
            <person name="Voget S."/>
            <person name="Brinkhoff T."/>
        </authorList>
    </citation>
    <scope>NUCLEOTIDE SEQUENCE [LARGE SCALE GENOMIC DNA]</scope>
    <source>
        <strain evidence="1 2">O3.65</strain>
    </source>
</reference>
<organism evidence="1 2">
    <name type="scientific">Tritonibacter horizontis</name>
    <dbReference type="NCBI Taxonomy" id="1768241"/>
    <lineage>
        <taxon>Bacteria</taxon>
        <taxon>Pseudomonadati</taxon>
        <taxon>Pseudomonadota</taxon>
        <taxon>Alphaproteobacteria</taxon>
        <taxon>Rhodobacterales</taxon>
        <taxon>Paracoccaceae</taxon>
        <taxon>Tritonibacter</taxon>
    </lineage>
</organism>
<protein>
    <submittedName>
        <fullName evidence="1">HPr kinase/phosphorylase</fullName>
    </submittedName>
</protein>
<dbReference type="GO" id="GO:0016301">
    <property type="term" value="F:kinase activity"/>
    <property type="evidence" value="ECO:0007669"/>
    <property type="project" value="UniProtKB-KW"/>
</dbReference>
<keyword evidence="2" id="KW-1185">Reference proteome</keyword>
<dbReference type="Proteomes" id="UP000068382">
    <property type="component" value="Unassembled WGS sequence"/>
</dbReference>
<evidence type="ECO:0000313" key="1">
    <source>
        <dbReference type="EMBL" id="KUP93522.1"/>
    </source>
</evidence>
<dbReference type="Gene3D" id="3.40.50.300">
    <property type="entry name" value="P-loop containing nucleotide triphosphate hydrolases"/>
    <property type="match status" value="1"/>
</dbReference>
<dbReference type="SUPFAM" id="SSF53795">
    <property type="entry name" value="PEP carboxykinase-like"/>
    <property type="match status" value="1"/>
</dbReference>
<comment type="caution">
    <text evidence="1">The sequence shown here is derived from an EMBL/GenBank/DDBJ whole genome shotgun (WGS) entry which is preliminary data.</text>
</comment>
<dbReference type="AlphaFoldDB" id="A0A132BZN9"/>
<keyword evidence="1" id="KW-0418">Kinase</keyword>
<accession>A0A132BZN9</accession>
<keyword evidence="1" id="KW-0808">Transferase</keyword>
<proteinExistence type="predicted"/>
<dbReference type="InterPro" id="IPR027417">
    <property type="entry name" value="P-loop_NTPase"/>
</dbReference>
<gene>
    <name evidence="1" type="primary">hprK_1</name>
    <name evidence="1" type="ORF">TRIHO_15450</name>
</gene>
<sequence length="306" mass="33565">MVSSFQYRAFGQVIASEFPIDVLEPAPDETPTLQVRLASGLRRGRQAEDPFFDITPQRQFFEWAAVGAFEITDPSCIFVDPRPDVSWRLVSQPLLGIVISVALERLGLFCLHGGSVDVNGKAVIVLGDKGAGKSTTVSSLQRAGHRLLTDDLVAMDCGDLTRAPQVQTGFPAVKLWPDSAKALAVDTETGTELIHPSITKIQKQIDPTQMARPTPAGAIFLLSPRQTGETRAERVPETSALEALLYFAFIARFGNTSLGPAHLGQFMKRCCYVVKTTPVYTLHIRRDLDRLSDLVAEIDRQVMELS</sequence>